<dbReference type="RefSeq" id="WP_166107576.1">
    <property type="nucleotide sequence ID" value="NZ_JAADJT010000013.1"/>
</dbReference>
<reference evidence="2" key="2">
    <citation type="submission" date="2023-07" db="EMBL/GenBank/DDBJ databases">
        <title>Duganella aceri sp. nov., isolated from tree sap.</title>
        <authorList>
            <person name="Kim I.S."/>
        </authorList>
    </citation>
    <scope>NUCLEOTIDE SEQUENCE [LARGE SCALE GENOMIC DNA]</scope>
    <source>
        <strain evidence="2">SAP-35</strain>
    </source>
</reference>
<organism evidence="1 2">
    <name type="scientific">Duganella aceris</name>
    <dbReference type="NCBI Taxonomy" id="2703883"/>
    <lineage>
        <taxon>Bacteria</taxon>
        <taxon>Pseudomonadati</taxon>
        <taxon>Pseudomonadota</taxon>
        <taxon>Betaproteobacteria</taxon>
        <taxon>Burkholderiales</taxon>
        <taxon>Oxalobacteraceae</taxon>
        <taxon>Telluria group</taxon>
        <taxon>Duganella</taxon>
    </lineage>
</organism>
<evidence type="ECO:0000313" key="2">
    <source>
        <dbReference type="Proteomes" id="UP000666369"/>
    </source>
</evidence>
<protein>
    <recommendedName>
        <fullName evidence="3">Type II toxin-antitoxin system RelE/ParE family toxin</fullName>
    </recommendedName>
</protein>
<dbReference type="EMBL" id="JAADJT010000013">
    <property type="protein sequence ID" value="NGZ87443.1"/>
    <property type="molecule type" value="Genomic_DNA"/>
</dbReference>
<proteinExistence type="predicted"/>
<evidence type="ECO:0000313" key="1">
    <source>
        <dbReference type="EMBL" id="NGZ87443.1"/>
    </source>
</evidence>
<accession>A0ABX0FSJ5</accession>
<reference evidence="1 2" key="1">
    <citation type="submission" date="2020-01" db="EMBL/GenBank/DDBJ databases">
        <authorList>
            <person name="Lee S.D."/>
        </authorList>
    </citation>
    <scope>NUCLEOTIDE SEQUENCE [LARGE SCALE GENOMIC DNA]</scope>
    <source>
        <strain evidence="1 2">SAP-35</strain>
    </source>
</reference>
<name>A0ABX0FSJ5_9BURK</name>
<dbReference type="Proteomes" id="UP000666369">
    <property type="component" value="Unassembled WGS sequence"/>
</dbReference>
<sequence length="47" mass="5188">MPALIWHPEALADVDRLHYFLAQSDPAAARRGAAAIIKAAKKWFIAD</sequence>
<gene>
    <name evidence="1" type="ORF">GW587_24690</name>
</gene>
<keyword evidence="2" id="KW-1185">Reference proteome</keyword>
<evidence type="ECO:0008006" key="3">
    <source>
        <dbReference type="Google" id="ProtNLM"/>
    </source>
</evidence>
<comment type="caution">
    <text evidence="1">The sequence shown here is derived from an EMBL/GenBank/DDBJ whole genome shotgun (WGS) entry which is preliminary data.</text>
</comment>